<keyword evidence="2" id="KW-1133">Transmembrane helix</keyword>
<dbReference type="AlphaFoldDB" id="B0CRM1"/>
<dbReference type="EMBL" id="DS547091">
    <property type="protein sequence ID" value="EDR15841.1"/>
    <property type="molecule type" value="Genomic_DNA"/>
</dbReference>
<organism evidence="4">
    <name type="scientific">Laccaria bicolor (strain S238N-H82 / ATCC MYA-4686)</name>
    <name type="common">Bicoloured deceiver</name>
    <name type="synonym">Laccaria laccata var. bicolor</name>
    <dbReference type="NCBI Taxonomy" id="486041"/>
    <lineage>
        <taxon>Eukaryota</taxon>
        <taxon>Fungi</taxon>
        <taxon>Dikarya</taxon>
        <taxon>Basidiomycota</taxon>
        <taxon>Agaricomycotina</taxon>
        <taxon>Agaricomycetes</taxon>
        <taxon>Agaricomycetidae</taxon>
        <taxon>Agaricales</taxon>
        <taxon>Agaricineae</taxon>
        <taxon>Hydnangiaceae</taxon>
        <taxon>Laccaria</taxon>
    </lineage>
</organism>
<feature type="region of interest" description="Disordered" evidence="1">
    <location>
        <begin position="60"/>
        <end position="80"/>
    </location>
</feature>
<feature type="compositionally biased region" description="Polar residues" evidence="1">
    <location>
        <begin position="350"/>
        <end position="365"/>
    </location>
</feature>
<feature type="compositionally biased region" description="Low complexity" evidence="1">
    <location>
        <begin position="277"/>
        <end position="288"/>
    </location>
</feature>
<evidence type="ECO:0000313" key="3">
    <source>
        <dbReference type="EMBL" id="EDR15841.1"/>
    </source>
</evidence>
<feature type="transmembrane region" description="Helical" evidence="2">
    <location>
        <begin position="24"/>
        <end position="51"/>
    </location>
</feature>
<feature type="compositionally biased region" description="Basic residues" evidence="1">
    <location>
        <begin position="367"/>
        <end position="379"/>
    </location>
</feature>
<sequence>MPRTPFTQISNATSLNRATAPTSAFVIVLARTLSSAGFALSLLAIWVGWLLPLQSMQTKPIPRQRKTPPHLSNLPKYPHNRRASAPITLTPILEPREGGDDVIPKRVYFADRQSVAEQRRNTLPAESSTSAVIEEPLPDAASKPPTVVPPLTPPATPPVAKLCFDGIDDSVIDSDSSRHSSMASLLPSGRLQKLKLGFTGRAKRHVDNKHVETPSPVNLEGEGPVKSAKRRSGGFNAPWSASRSRTPTEITIDSEPQTPSTSRLSLVRCFTPTRSNTCPPSTATSTCRSRSRKAQRRTSTPIPRTSPYAAPYFASPPIILDDGYSGLPQLEDEVSFTPKQSPVIGEFGEKQSNGWDQSHTTTSTHGRFPRVQRVISKRRSASESWATRSPVPPSF</sequence>
<dbReference type="OrthoDB" id="3062721at2759"/>
<feature type="region of interest" description="Disordered" evidence="1">
    <location>
        <begin position="211"/>
        <end position="309"/>
    </location>
</feature>
<evidence type="ECO:0000256" key="2">
    <source>
        <dbReference type="SAM" id="Phobius"/>
    </source>
</evidence>
<dbReference type="KEGG" id="lbc:LACBIDRAFT_301211"/>
<feature type="compositionally biased region" description="Polar residues" evidence="1">
    <location>
        <begin position="239"/>
        <end position="264"/>
    </location>
</feature>
<keyword evidence="4" id="KW-1185">Reference proteome</keyword>
<proteinExistence type="predicted"/>
<gene>
    <name evidence="3" type="ORF">LACBIDRAFT_301211</name>
</gene>
<keyword evidence="2" id="KW-0472">Membrane</keyword>
<reference evidence="3 4" key="1">
    <citation type="journal article" date="2008" name="Nature">
        <title>The genome of Laccaria bicolor provides insights into mycorrhizal symbiosis.</title>
        <authorList>
            <person name="Martin F."/>
            <person name="Aerts A."/>
            <person name="Ahren D."/>
            <person name="Brun A."/>
            <person name="Danchin E.G.J."/>
            <person name="Duchaussoy F."/>
            <person name="Gibon J."/>
            <person name="Kohler A."/>
            <person name="Lindquist E."/>
            <person name="Pereda V."/>
            <person name="Salamov A."/>
            <person name="Shapiro H.J."/>
            <person name="Wuyts J."/>
            <person name="Blaudez D."/>
            <person name="Buee M."/>
            <person name="Brokstein P."/>
            <person name="Canbaeck B."/>
            <person name="Cohen D."/>
            <person name="Courty P.E."/>
            <person name="Coutinho P.M."/>
            <person name="Delaruelle C."/>
            <person name="Detter J.C."/>
            <person name="Deveau A."/>
            <person name="DiFazio S."/>
            <person name="Duplessis S."/>
            <person name="Fraissinet-Tachet L."/>
            <person name="Lucic E."/>
            <person name="Frey-Klett P."/>
            <person name="Fourrey C."/>
            <person name="Feussner I."/>
            <person name="Gay G."/>
            <person name="Grimwood J."/>
            <person name="Hoegger P.J."/>
            <person name="Jain P."/>
            <person name="Kilaru S."/>
            <person name="Labbe J."/>
            <person name="Lin Y.C."/>
            <person name="Legue V."/>
            <person name="Le Tacon F."/>
            <person name="Marmeisse R."/>
            <person name="Melayah D."/>
            <person name="Montanini B."/>
            <person name="Muratet M."/>
            <person name="Nehls U."/>
            <person name="Niculita-Hirzel H."/>
            <person name="Oudot-Le Secq M.P."/>
            <person name="Peter M."/>
            <person name="Quesneville H."/>
            <person name="Rajashekar B."/>
            <person name="Reich M."/>
            <person name="Rouhier N."/>
            <person name="Schmutz J."/>
            <person name="Yin T."/>
            <person name="Chalot M."/>
            <person name="Henrissat B."/>
            <person name="Kuees U."/>
            <person name="Lucas S."/>
            <person name="Van de Peer Y."/>
            <person name="Podila G.K."/>
            <person name="Polle A."/>
            <person name="Pukkila P.J."/>
            <person name="Richardson P.M."/>
            <person name="Rouze P."/>
            <person name="Sanders I.R."/>
            <person name="Stajich J.E."/>
            <person name="Tunlid A."/>
            <person name="Tuskan G."/>
            <person name="Grigoriev I.V."/>
        </authorList>
    </citation>
    <scope>NUCLEOTIDE SEQUENCE [LARGE SCALE GENOMIC DNA]</scope>
    <source>
        <strain evidence="4">S238N-H82 / ATCC MYA-4686</strain>
    </source>
</reference>
<keyword evidence="2" id="KW-0812">Transmembrane</keyword>
<dbReference type="HOGENOM" id="CLU_650722_0_0_1"/>
<evidence type="ECO:0000256" key="1">
    <source>
        <dbReference type="SAM" id="MobiDB-lite"/>
    </source>
</evidence>
<protein>
    <submittedName>
        <fullName evidence="3">Predicted protein</fullName>
    </submittedName>
</protein>
<feature type="region of interest" description="Disordered" evidence="1">
    <location>
        <begin position="348"/>
        <end position="395"/>
    </location>
</feature>
<dbReference type="GeneID" id="6069682"/>
<accession>B0CRM1</accession>
<dbReference type="InParanoid" id="B0CRM1"/>
<dbReference type="RefSeq" id="XP_001874049.1">
    <property type="nucleotide sequence ID" value="XM_001874014.1"/>
</dbReference>
<name>B0CRM1_LACBS</name>
<evidence type="ECO:0000313" key="4">
    <source>
        <dbReference type="Proteomes" id="UP000001194"/>
    </source>
</evidence>
<dbReference type="Proteomes" id="UP000001194">
    <property type="component" value="Unassembled WGS sequence"/>
</dbReference>